<dbReference type="OrthoDB" id="1817159at2"/>
<dbReference type="Pfam" id="PF00561">
    <property type="entry name" value="Abhydrolase_1"/>
    <property type="match status" value="1"/>
</dbReference>
<proteinExistence type="predicted"/>
<dbReference type="PANTHER" id="PTHR43798:SF33">
    <property type="entry name" value="HYDROLASE, PUTATIVE (AFU_ORTHOLOGUE AFUA_2G14860)-RELATED"/>
    <property type="match status" value="1"/>
</dbReference>
<dbReference type="KEGG" id="bths:CNY62_08615"/>
<evidence type="ECO:0000259" key="1">
    <source>
        <dbReference type="Pfam" id="PF00561"/>
    </source>
</evidence>
<dbReference type="InterPro" id="IPR000073">
    <property type="entry name" value="AB_hydrolase_1"/>
</dbReference>
<feature type="domain" description="AB hydrolase-1" evidence="1">
    <location>
        <begin position="72"/>
        <end position="179"/>
    </location>
</feature>
<keyword evidence="3" id="KW-1185">Reference proteome</keyword>
<sequence length="322" mass="36013">MKNFFKKALRISIKILIGLIALVVLFFATVFTVNYFALKSEAKKIEDYGQKVTIDGGHKMNVVTLGKGKDKPTIVLLPGYGTPSPGNDYDELGRLLDKNYQIVIVEPFGYGMSDVTETPRTTANMNKELHQVLQKLDIKDYTLMGHSIAGIYAIEYISRYGDEVNAFIGIDSSYPTQPMEDIPVESLQTLNKMGFNRLIASIMPDALMLPPRASQEVKDQVKYIGYRNMMNEDVGDEAKRFTQNFKSASKVSLPKDLPVFFIISSESDEADPTTWTAGHEGLIKGNPNGKIEILKGPHYLHHTQVKTIAKDVTDFLDSHNIK</sequence>
<dbReference type="GO" id="GO:0016787">
    <property type="term" value="F:hydrolase activity"/>
    <property type="evidence" value="ECO:0007669"/>
    <property type="project" value="UniProtKB-KW"/>
</dbReference>
<organism evidence="2 3">
    <name type="scientific">Brochothrix thermosphacta</name>
    <name type="common">Microbacterium thermosphactum</name>
    <dbReference type="NCBI Taxonomy" id="2756"/>
    <lineage>
        <taxon>Bacteria</taxon>
        <taxon>Bacillati</taxon>
        <taxon>Bacillota</taxon>
        <taxon>Bacilli</taxon>
        <taxon>Bacillales</taxon>
        <taxon>Listeriaceae</taxon>
        <taxon>Brochothrix</taxon>
    </lineage>
</organism>
<protein>
    <submittedName>
        <fullName evidence="2">Alpha/beta hydrolase</fullName>
    </submittedName>
</protein>
<dbReference type="InterPro" id="IPR050266">
    <property type="entry name" value="AB_hydrolase_sf"/>
</dbReference>
<dbReference type="Gene3D" id="3.40.50.1820">
    <property type="entry name" value="alpha/beta hydrolase"/>
    <property type="match status" value="1"/>
</dbReference>
<keyword evidence="2" id="KW-0378">Hydrolase</keyword>
<dbReference type="EMBL" id="CP023483">
    <property type="protein sequence ID" value="ATF26440.1"/>
    <property type="molecule type" value="Genomic_DNA"/>
</dbReference>
<dbReference type="InterPro" id="IPR029058">
    <property type="entry name" value="AB_hydrolase_fold"/>
</dbReference>
<accession>A0A1D2LXF3</accession>
<evidence type="ECO:0000313" key="3">
    <source>
        <dbReference type="Proteomes" id="UP000243591"/>
    </source>
</evidence>
<evidence type="ECO:0000313" key="2">
    <source>
        <dbReference type="EMBL" id="ATF26440.1"/>
    </source>
</evidence>
<dbReference type="PANTHER" id="PTHR43798">
    <property type="entry name" value="MONOACYLGLYCEROL LIPASE"/>
    <property type="match status" value="1"/>
</dbReference>
<gene>
    <name evidence="2" type="ORF">CNY62_08615</name>
</gene>
<dbReference type="RefSeq" id="WP_069125714.1">
    <property type="nucleotide sequence ID" value="NZ_CP023483.1"/>
</dbReference>
<dbReference type="STRING" id="2756.BFR44_08745"/>
<name>A0A1D2LXF3_BROTH</name>
<dbReference type="Proteomes" id="UP000243591">
    <property type="component" value="Chromosome"/>
</dbReference>
<reference evidence="2 3" key="1">
    <citation type="submission" date="2017-09" db="EMBL/GenBank/DDBJ databases">
        <title>Complete Genome Sequences of Two Strains of the Meat Spoilage Bacterium Brochothrix thermosphacta Isolated from Ground Chicken.</title>
        <authorList>
            <person name="Paoli G.C."/>
            <person name="Wijey C."/>
            <person name="Chen C.-Y."/>
            <person name="Nguyen L."/>
            <person name="Yan X."/>
            <person name="Irwin P.L."/>
        </authorList>
    </citation>
    <scope>NUCLEOTIDE SEQUENCE [LARGE SCALE GENOMIC DNA]</scope>
    <source>
        <strain evidence="2 3">BI</strain>
    </source>
</reference>
<dbReference type="SUPFAM" id="SSF53474">
    <property type="entry name" value="alpha/beta-Hydrolases"/>
    <property type="match status" value="1"/>
</dbReference>
<dbReference type="AlphaFoldDB" id="A0A1D2LXF3"/>
<dbReference type="GO" id="GO:0016020">
    <property type="term" value="C:membrane"/>
    <property type="evidence" value="ECO:0007669"/>
    <property type="project" value="TreeGrafter"/>
</dbReference>